<evidence type="ECO:0000256" key="1">
    <source>
        <dbReference type="ARBA" id="ARBA00023015"/>
    </source>
</evidence>
<proteinExistence type="predicted"/>
<dbReference type="RefSeq" id="WP_127728111.1">
    <property type="nucleotide sequence ID" value="NZ_SACP01000005.1"/>
</dbReference>
<dbReference type="InterPro" id="IPR000835">
    <property type="entry name" value="HTH_MarR-typ"/>
</dbReference>
<dbReference type="GO" id="GO:0003700">
    <property type="term" value="F:DNA-binding transcription factor activity"/>
    <property type="evidence" value="ECO:0007669"/>
    <property type="project" value="InterPro"/>
</dbReference>
<reference evidence="5 6" key="1">
    <citation type="submission" date="2019-01" db="EMBL/GenBank/DDBJ databases">
        <authorList>
            <person name="Chen W.-M."/>
        </authorList>
    </citation>
    <scope>NUCLEOTIDE SEQUENCE [LARGE SCALE GENOMIC DNA]</scope>
    <source>
        <strain evidence="5 6">TER-1</strain>
    </source>
</reference>
<sequence>MTTDRARLEQAYTGALLQAGRHWRRLADAGMRIHGVSDATALPLVTIGRLDGEPRQSAVAEAVGIEGPSLVRLLDQLEAAGLVTRREDPADRRAKVLSLTAEGRAAVARIEGELVRLRRSVFAGVSRADLEAGLRVLQAVQRGASGQGAAS</sequence>
<organism evidence="5 6">
    <name type="scientific">Methylobacterium oryzihabitans</name>
    <dbReference type="NCBI Taxonomy" id="2499852"/>
    <lineage>
        <taxon>Bacteria</taxon>
        <taxon>Pseudomonadati</taxon>
        <taxon>Pseudomonadota</taxon>
        <taxon>Alphaproteobacteria</taxon>
        <taxon>Hyphomicrobiales</taxon>
        <taxon>Methylobacteriaceae</taxon>
        <taxon>Methylobacterium</taxon>
    </lineage>
</organism>
<dbReference type="SMART" id="SM00347">
    <property type="entry name" value="HTH_MARR"/>
    <property type="match status" value="1"/>
</dbReference>
<accession>A0A437PBU6</accession>
<dbReference type="InterPro" id="IPR036390">
    <property type="entry name" value="WH_DNA-bd_sf"/>
</dbReference>
<dbReference type="PRINTS" id="PR00598">
    <property type="entry name" value="HTHMARR"/>
</dbReference>
<dbReference type="PANTHER" id="PTHR33164">
    <property type="entry name" value="TRANSCRIPTIONAL REGULATOR, MARR FAMILY"/>
    <property type="match status" value="1"/>
</dbReference>
<keyword evidence="6" id="KW-1185">Reference proteome</keyword>
<dbReference type="InterPro" id="IPR039422">
    <property type="entry name" value="MarR/SlyA-like"/>
</dbReference>
<dbReference type="SUPFAM" id="SSF46785">
    <property type="entry name" value="Winged helix' DNA-binding domain"/>
    <property type="match status" value="1"/>
</dbReference>
<protein>
    <submittedName>
        <fullName evidence="5">MarR family transcriptional regulator</fullName>
    </submittedName>
</protein>
<dbReference type="Gene3D" id="1.10.10.10">
    <property type="entry name" value="Winged helix-like DNA-binding domain superfamily/Winged helix DNA-binding domain"/>
    <property type="match status" value="1"/>
</dbReference>
<dbReference type="AlphaFoldDB" id="A0A437PBU6"/>
<dbReference type="OrthoDB" id="7427954at2"/>
<dbReference type="PROSITE" id="PS50995">
    <property type="entry name" value="HTH_MARR_2"/>
    <property type="match status" value="1"/>
</dbReference>
<dbReference type="GO" id="GO:0006950">
    <property type="term" value="P:response to stress"/>
    <property type="evidence" value="ECO:0007669"/>
    <property type="project" value="TreeGrafter"/>
</dbReference>
<dbReference type="Pfam" id="PF12802">
    <property type="entry name" value="MarR_2"/>
    <property type="match status" value="1"/>
</dbReference>
<name>A0A437PBU6_9HYPH</name>
<dbReference type="GO" id="GO:0003677">
    <property type="term" value="F:DNA binding"/>
    <property type="evidence" value="ECO:0007669"/>
    <property type="project" value="UniProtKB-KW"/>
</dbReference>
<dbReference type="InterPro" id="IPR036388">
    <property type="entry name" value="WH-like_DNA-bd_sf"/>
</dbReference>
<dbReference type="InterPro" id="IPR023187">
    <property type="entry name" value="Tscrpt_reg_MarR-type_CS"/>
</dbReference>
<gene>
    <name evidence="5" type="ORF">EOE48_07180</name>
</gene>
<feature type="domain" description="HTH marR-type" evidence="4">
    <location>
        <begin position="9"/>
        <end position="142"/>
    </location>
</feature>
<dbReference type="EMBL" id="SACP01000005">
    <property type="protein sequence ID" value="RVU19727.1"/>
    <property type="molecule type" value="Genomic_DNA"/>
</dbReference>
<keyword evidence="2" id="KW-0238">DNA-binding</keyword>
<keyword evidence="3" id="KW-0804">Transcription</keyword>
<comment type="caution">
    <text evidence="5">The sequence shown here is derived from an EMBL/GenBank/DDBJ whole genome shotgun (WGS) entry which is preliminary data.</text>
</comment>
<evidence type="ECO:0000256" key="2">
    <source>
        <dbReference type="ARBA" id="ARBA00023125"/>
    </source>
</evidence>
<evidence type="ECO:0000313" key="6">
    <source>
        <dbReference type="Proteomes" id="UP000286997"/>
    </source>
</evidence>
<evidence type="ECO:0000259" key="4">
    <source>
        <dbReference type="PROSITE" id="PS50995"/>
    </source>
</evidence>
<keyword evidence="1" id="KW-0805">Transcription regulation</keyword>
<dbReference type="PANTHER" id="PTHR33164:SF64">
    <property type="entry name" value="TRANSCRIPTIONAL REGULATOR SLYA"/>
    <property type="match status" value="1"/>
</dbReference>
<evidence type="ECO:0000313" key="5">
    <source>
        <dbReference type="EMBL" id="RVU19727.1"/>
    </source>
</evidence>
<evidence type="ECO:0000256" key="3">
    <source>
        <dbReference type="ARBA" id="ARBA00023163"/>
    </source>
</evidence>
<dbReference type="PROSITE" id="PS01117">
    <property type="entry name" value="HTH_MARR_1"/>
    <property type="match status" value="1"/>
</dbReference>
<dbReference type="Proteomes" id="UP000286997">
    <property type="component" value="Unassembled WGS sequence"/>
</dbReference>